<evidence type="ECO:0000256" key="1">
    <source>
        <dbReference type="SAM" id="MobiDB-lite"/>
    </source>
</evidence>
<proteinExistence type="predicted"/>
<feature type="compositionally biased region" description="Basic and acidic residues" evidence="1">
    <location>
        <begin position="107"/>
        <end position="123"/>
    </location>
</feature>
<accession>A0A844BQY8</accession>
<dbReference type="Proteomes" id="UP000469870">
    <property type="component" value="Unassembled WGS sequence"/>
</dbReference>
<organism evidence="2 3">
    <name type="scientific">Fundicoccus ignavus</name>
    <dbReference type="NCBI Taxonomy" id="2664442"/>
    <lineage>
        <taxon>Bacteria</taxon>
        <taxon>Bacillati</taxon>
        <taxon>Bacillota</taxon>
        <taxon>Bacilli</taxon>
        <taxon>Lactobacillales</taxon>
        <taxon>Aerococcaceae</taxon>
        <taxon>Fundicoccus</taxon>
    </lineage>
</organism>
<name>A0A844BQY8_9LACT</name>
<feature type="region of interest" description="Disordered" evidence="1">
    <location>
        <begin position="101"/>
        <end position="123"/>
    </location>
</feature>
<comment type="caution">
    <text evidence="2">The sequence shown here is derived from an EMBL/GenBank/DDBJ whole genome shotgun (WGS) entry which is preliminary data.</text>
</comment>
<evidence type="ECO:0000313" key="2">
    <source>
        <dbReference type="EMBL" id="MRI80492.1"/>
    </source>
</evidence>
<evidence type="ECO:0000313" key="3">
    <source>
        <dbReference type="Proteomes" id="UP000469870"/>
    </source>
</evidence>
<dbReference type="RefSeq" id="WP_153861041.1">
    <property type="nucleotide sequence ID" value="NZ_WJQR01000001.1"/>
</dbReference>
<dbReference type="EMBL" id="WJQR01000001">
    <property type="protein sequence ID" value="MRI80492.1"/>
    <property type="molecule type" value="Genomic_DNA"/>
</dbReference>
<reference evidence="2 3" key="1">
    <citation type="submission" date="2019-11" db="EMBL/GenBank/DDBJ databases">
        <title>Characterisation of Fundicoccus ignavus gen. nov. sp. nov., a novel genus of the family Aerococcaceae isolated from bulk tank milk.</title>
        <authorList>
            <person name="Siebert A."/>
            <person name="Huptas C."/>
            <person name="Wenning M."/>
            <person name="Scherer S."/>
            <person name="Doll E.V."/>
        </authorList>
    </citation>
    <scope>NUCLEOTIDE SEQUENCE [LARGE SCALE GENOMIC DNA]</scope>
    <source>
        <strain evidence="2 3">DSM 109653</strain>
    </source>
</reference>
<gene>
    <name evidence="2" type="ORF">GIY11_00400</name>
</gene>
<dbReference type="AlphaFoldDB" id="A0A844BQY8"/>
<protein>
    <submittedName>
        <fullName evidence="2">Uncharacterized protein</fullName>
    </submittedName>
</protein>
<sequence>MKKMLLVSLISLSLASNITGNHIYAQEYNDFSEEQTAMVVPDDVVRRMWIEKASYYATSFPNFQFPHQVYYETVSFHGYLQLVEYTNGVGFYSRWIYPKSGSIPMPSREKNPDDASILKKEGD</sequence>